<accession>A0A1T5KQY0</accession>
<evidence type="ECO:0008006" key="3">
    <source>
        <dbReference type="Google" id="ProtNLM"/>
    </source>
</evidence>
<evidence type="ECO:0000313" key="1">
    <source>
        <dbReference type="EMBL" id="SKC66166.1"/>
    </source>
</evidence>
<evidence type="ECO:0000313" key="2">
    <source>
        <dbReference type="Proteomes" id="UP000190961"/>
    </source>
</evidence>
<protein>
    <recommendedName>
        <fullName evidence="3">Lipoprotein</fullName>
    </recommendedName>
</protein>
<keyword evidence="2" id="KW-1185">Reference proteome</keyword>
<dbReference type="EMBL" id="FUZU01000001">
    <property type="protein sequence ID" value="SKC66166.1"/>
    <property type="molecule type" value="Genomic_DNA"/>
</dbReference>
<dbReference type="STRING" id="688867.SAMN05660236_2502"/>
<dbReference type="Proteomes" id="UP000190961">
    <property type="component" value="Unassembled WGS sequence"/>
</dbReference>
<dbReference type="PROSITE" id="PS51257">
    <property type="entry name" value="PROKAR_LIPOPROTEIN"/>
    <property type="match status" value="1"/>
</dbReference>
<dbReference type="AlphaFoldDB" id="A0A1T5KQY0"/>
<name>A0A1T5KQY0_9BACT</name>
<organism evidence="1 2">
    <name type="scientific">Ohtaekwangia koreensis</name>
    <dbReference type="NCBI Taxonomy" id="688867"/>
    <lineage>
        <taxon>Bacteria</taxon>
        <taxon>Pseudomonadati</taxon>
        <taxon>Bacteroidota</taxon>
        <taxon>Cytophagia</taxon>
        <taxon>Cytophagales</taxon>
        <taxon>Fulvivirgaceae</taxon>
        <taxon>Ohtaekwangia</taxon>
    </lineage>
</organism>
<proteinExistence type="predicted"/>
<gene>
    <name evidence="1" type="ORF">SAMN05660236_2502</name>
</gene>
<reference evidence="1 2" key="1">
    <citation type="submission" date="2017-02" db="EMBL/GenBank/DDBJ databases">
        <authorList>
            <person name="Peterson S.W."/>
        </authorList>
    </citation>
    <scope>NUCLEOTIDE SEQUENCE [LARGE SCALE GENOMIC DNA]</scope>
    <source>
        <strain evidence="1 2">DSM 25262</strain>
    </source>
</reference>
<sequence length="335" mass="38757">MSRISLIVFSCILFSGCTRSSSSTSVSFYYWRTSFQLTPAEQETLALNEVTKLYVRYFDVALKDGKPIPVSPITFKDSPGKATVVPVIYIKNEVMLHLALEAEDLAKKIVTYIDQINTRYAILCTEIQIDCDWTLTSKETYFNFLERLKKVSNRKLSATIRLHQVKFHMNTGIPPVDRGVLMYYNMGRISADSLNSIYDPMIAKRYTGALKNYPLTLDIALPVFTWGMHIRNNKVIALLNKVDNAAFTNDIHFEMRAPSFFEVKENVIKIGRYFEKGDRIKIESITPDELEGMAEDLSGYLREKPQEVIFYDLDNFNLKHYPNEKQFFQKVSRYF</sequence>